<name>A0A1J5Q6G0_9ZZZZ</name>
<gene>
    <name evidence="1" type="ORF">GALL_453250</name>
</gene>
<dbReference type="Gene3D" id="3.40.50.1000">
    <property type="entry name" value="HAD superfamily/HAD-like"/>
    <property type="match status" value="1"/>
</dbReference>
<dbReference type="AlphaFoldDB" id="A0A1J5Q6G0"/>
<dbReference type="EMBL" id="MLJW01003025">
    <property type="protein sequence ID" value="OIQ73043.1"/>
    <property type="molecule type" value="Genomic_DNA"/>
</dbReference>
<proteinExistence type="predicted"/>
<dbReference type="GO" id="GO:0016787">
    <property type="term" value="F:hydrolase activity"/>
    <property type="evidence" value="ECO:0007669"/>
    <property type="project" value="UniProtKB-KW"/>
</dbReference>
<dbReference type="Pfam" id="PF12710">
    <property type="entry name" value="HAD"/>
    <property type="match status" value="1"/>
</dbReference>
<dbReference type="InterPro" id="IPR023214">
    <property type="entry name" value="HAD_sf"/>
</dbReference>
<organism evidence="1">
    <name type="scientific">mine drainage metagenome</name>
    <dbReference type="NCBI Taxonomy" id="410659"/>
    <lineage>
        <taxon>unclassified sequences</taxon>
        <taxon>metagenomes</taxon>
        <taxon>ecological metagenomes</taxon>
    </lineage>
</organism>
<reference evidence="1" key="1">
    <citation type="submission" date="2016-10" db="EMBL/GenBank/DDBJ databases">
        <title>Sequence of Gallionella enrichment culture.</title>
        <authorList>
            <person name="Poehlein A."/>
            <person name="Muehling M."/>
            <person name="Daniel R."/>
        </authorList>
    </citation>
    <scope>NUCLEOTIDE SEQUENCE</scope>
</reference>
<comment type="caution">
    <text evidence="1">The sequence shown here is derived from an EMBL/GenBank/DDBJ whole genome shotgun (WGS) entry which is preliminary data.</text>
</comment>
<dbReference type="InterPro" id="IPR036412">
    <property type="entry name" value="HAD-like_sf"/>
</dbReference>
<sequence>MHETIAVVFDFDDTLAPDSTSGYLRRAGIVDLSSFWKKDVGSLMDADWDPVPAYLYQMIESSRSGRVPQITKSSLEQWGKELPLHEGVPEMFDRLRKVAKTANPRANLEFYLISSGIGDVLRNTAIADQFTDIWASEFHYDGNGEITFPKKIVSFTDKTRYLFHIQKGLVGPNYRGKPFDVNKKLSPEQIRVPIRQMVFVGDGYTDIPCFSLVRKDGGVSIAVYDKNHVEKWGNAYQFVHDGRVSNLHSANYSESSDLSNFLSMAVTKMAADIAINSGTYQG</sequence>
<protein>
    <submittedName>
        <fullName evidence="1">Haloacid dehalogenase-like hydrolase</fullName>
    </submittedName>
</protein>
<evidence type="ECO:0000313" key="1">
    <source>
        <dbReference type="EMBL" id="OIQ73043.1"/>
    </source>
</evidence>
<keyword evidence="1" id="KW-0378">Hydrolase</keyword>
<accession>A0A1J5Q6G0</accession>
<dbReference type="SUPFAM" id="SSF56784">
    <property type="entry name" value="HAD-like"/>
    <property type="match status" value="1"/>
</dbReference>